<gene>
    <name evidence="1" type="ORF">NMH_1283</name>
</gene>
<dbReference type="PATRIC" id="fig|909420.4.peg.1669"/>
<evidence type="ECO:0000313" key="2">
    <source>
        <dbReference type="Proteomes" id="UP000032707"/>
    </source>
</evidence>
<dbReference type="Proteomes" id="UP000032707">
    <property type="component" value="Unassembled WGS sequence"/>
</dbReference>
<name>E6MY43_NEIMH</name>
<sequence length="56" mass="6325">MINWEYSFISYPPVCGITAFKCRQSRGHYHLHIPKLQTLPMPSEASDRAAQHPGGV</sequence>
<reference evidence="1 2" key="1">
    <citation type="journal article" date="2011" name="J. Bacteriol.">
        <title>Genome sequence of Neisseria meningitidis serogroup B strain H44/76.</title>
        <authorList>
            <person name="Piet J.R."/>
            <person name="Huis In 't Veld R.A."/>
            <person name="van Schaik B.D."/>
            <person name="van Kampen A.H."/>
            <person name="Baas F."/>
            <person name="van de Beek D."/>
            <person name="Pannekoek Y."/>
            <person name="van der Ende A."/>
        </authorList>
    </citation>
    <scope>NUCLEOTIDE SEQUENCE [LARGE SCALE GENOMIC DNA]</scope>
    <source>
        <strain evidence="1 2">H44/76</strain>
    </source>
</reference>
<comment type="caution">
    <text evidence="1">The sequence shown here is derived from an EMBL/GenBank/DDBJ whole genome shotgun (WGS) entry which is preliminary data.</text>
</comment>
<dbReference type="EMBL" id="AEQZ01000029">
    <property type="protein sequence ID" value="EFV63599.1"/>
    <property type="molecule type" value="Genomic_DNA"/>
</dbReference>
<dbReference type="AlphaFoldDB" id="E6MY43"/>
<protein>
    <submittedName>
        <fullName evidence="1">Uncharacterized protein</fullName>
    </submittedName>
</protein>
<accession>E6MY43</accession>
<organism evidence="1 2">
    <name type="scientific">Neisseria meningitidis serogroup B / serotype 15 (strain H44/76)</name>
    <dbReference type="NCBI Taxonomy" id="909420"/>
    <lineage>
        <taxon>Bacteria</taxon>
        <taxon>Pseudomonadati</taxon>
        <taxon>Pseudomonadota</taxon>
        <taxon>Betaproteobacteria</taxon>
        <taxon>Neisseriales</taxon>
        <taxon>Neisseriaceae</taxon>
        <taxon>Neisseria</taxon>
    </lineage>
</organism>
<evidence type="ECO:0000313" key="1">
    <source>
        <dbReference type="EMBL" id="EFV63599.1"/>
    </source>
</evidence>
<proteinExistence type="predicted"/>